<organism evidence="1 2">
    <name type="scientific">Agathobaculum faecis</name>
    <dbReference type="NCBI Taxonomy" id="2763013"/>
    <lineage>
        <taxon>Bacteria</taxon>
        <taxon>Bacillati</taxon>
        <taxon>Bacillota</taxon>
        <taxon>Clostridia</taxon>
        <taxon>Eubacteriales</taxon>
        <taxon>Butyricicoccaceae</taxon>
        <taxon>Agathobaculum</taxon>
    </lineage>
</organism>
<keyword evidence="2" id="KW-1185">Reference proteome</keyword>
<dbReference type="RefSeq" id="WP_147573714.1">
    <property type="nucleotide sequence ID" value="NZ_JACOPL010000001.1"/>
</dbReference>
<dbReference type="AlphaFoldDB" id="A0A923RUT4"/>
<evidence type="ECO:0008006" key="3">
    <source>
        <dbReference type="Google" id="ProtNLM"/>
    </source>
</evidence>
<dbReference type="Proteomes" id="UP000606499">
    <property type="component" value="Unassembled WGS sequence"/>
</dbReference>
<reference evidence="1" key="1">
    <citation type="submission" date="2020-08" db="EMBL/GenBank/DDBJ databases">
        <title>Genome public.</title>
        <authorList>
            <person name="Liu C."/>
            <person name="Sun Q."/>
        </authorList>
    </citation>
    <scope>NUCLEOTIDE SEQUENCE</scope>
    <source>
        <strain evidence="1">NSJ-28</strain>
    </source>
</reference>
<evidence type="ECO:0000313" key="2">
    <source>
        <dbReference type="Proteomes" id="UP000606499"/>
    </source>
</evidence>
<gene>
    <name evidence="1" type="ORF">H8S45_01860</name>
</gene>
<proteinExistence type="predicted"/>
<comment type="caution">
    <text evidence="1">The sequence shown here is derived from an EMBL/GenBank/DDBJ whole genome shotgun (WGS) entry which is preliminary data.</text>
</comment>
<protein>
    <recommendedName>
        <fullName evidence="3">B3/B4 tRNA-binding domain-containing protein</fullName>
    </recommendedName>
</protein>
<accession>A0A923RUT4</accession>
<evidence type="ECO:0000313" key="1">
    <source>
        <dbReference type="EMBL" id="MBC5724214.1"/>
    </source>
</evidence>
<name>A0A923RUT4_9FIRM</name>
<dbReference type="EMBL" id="JACOPL010000001">
    <property type="protein sequence ID" value="MBC5724214.1"/>
    <property type="molecule type" value="Genomic_DNA"/>
</dbReference>
<sequence length="219" mass="24747">MIDIIQDTSFSARGIPFGIAEVVYPARREWEEAAFRALAEKELSACKACYADYNRKAVFGENPYFRFFRKFRKTYPVMQQFESVLFKGRPFPEVNPITEVPFLLELCTFVLSGTHDIDRMDGPLTLFSPDARLPFAGMRSDSTHTYPGDLCGRDHSGIIFSMIAGADTRTCVCPESFHVFYPVFGTPDTPRELLRDALNRLSGYIRTLAPDAAVETCLL</sequence>